<sequence>MVSYTVDEESGTQRIERGCQTGGGSGCLSTNGSSLVQCTQVCNTDECNNLPAWKESSYIEDSASSLQCYNCYEDSQYSQCSDYRIRTCPSGHNYCITITNRTGDFYQTTKSCSVYNITGCRSYDGTQQCIASCNT</sequence>
<dbReference type="InParanoid" id="F6XPQ3"/>
<protein>
    <submittedName>
        <fullName evidence="2">Uncharacterized protein</fullName>
    </submittedName>
</protein>
<dbReference type="Ensembl" id="ENSCINT00000029662.2">
    <property type="protein sequence ID" value="ENSCINP00000029416.2"/>
    <property type="gene ID" value="ENSCING00000017340.2"/>
</dbReference>
<dbReference type="PROSITE" id="PS00983">
    <property type="entry name" value="LY6_UPAR"/>
    <property type="match status" value="1"/>
</dbReference>
<dbReference type="HOGENOM" id="CLU_1890402_0_0_1"/>
<keyword evidence="3" id="KW-1185">Reference proteome</keyword>
<dbReference type="AlphaFoldDB" id="F6XPQ3"/>
<dbReference type="Proteomes" id="UP000008144">
    <property type="component" value="Unassembled WGS sequence"/>
</dbReference>
<accession>F6XPQ3</accession>
<dbReference type="SUPFAM" id="SSF57302">
    <property type="entry name" value="Snake toxin-like"/>
    <property type="match status" value="1"/>
</dbReference>
<name>F6XPQ3_CIOIN</name>
<proteinExistence type="predicted"/>
<dbReference type="InterPro" id="IPR018363">
    <property type="entry name" value="CD59_antigen_CS"/>
</dbReference>
<evidence type="ECO:0000313" key="3">
    <source>
        <dbReference type="Proteomes" id="UP000008144"/>
    </source>
</evidence>
<evidence type="ECO:0000256" key="1">
    <source>
        <dbReference type="ARBA" id="ARBA00022729"/>
    </source>
</evidence>
<organism evidence="2 3">
    <name type="scientific">Ciona intestinalis</name>
    <name type="common">Transparent sea squirt</name>
    <name type="synonym">Ascidia intestinalis</name>
    <dbReference type="NCBI Taxonomy" id="7719"/>
    <lineage>
        <taxon>Eukaryota</taxon>
        <taxon>Metazoa</taxon>
        <taxon>Chordata</taxon>
        <taxon>Tunicata</taxon>
        <taxon>Ascidiacea</taxon>
        <taxon>Phlebobranchia</taxon>
        <taxon>Cionidae</taxon>
        <taxon>Ciona</taxon>
    </lineage>
</organism>
<keyword evidence="1" id="KW-0732">Signal</keyword>
<dbReference type="InterPro" id="IPR045860">
    <property type="entry name" value="Snake_toxin-like_sf"/>
</dbReference>
<evidence type="ECO:0000313" key="2">
    <source>
        <dbReference type="Ensembl" id="ENSCINP00000029416.2"/>
    </source>
</evidence>
<reference evidence="2" key="3">
    <citation type="submission" date="2025-09" db="UniProtKB">
        <authorList>
            <consortium name="Ensembl"/>
        </authorList>
    </citation>
    <scope>IDENTIFICATION</scope>
</reference>
<reference evidence="3" key="1">
    <citation type="journal article" date="2002" name="Science">
        <title>The draft genome of Ciona intestinalis: insights into chordate and vertebrate origins.</title>
        <authorList>
            <person name="Dehal P."/>
            <person name="Satou Y."/>
            <person name="Campbell R.K."/>
            <person name="Chapman J."/>
            <person name="Degnan B."/>
            <person name="De Tomaso A."/>
            <person name="Davidson B."/>
            <person name="Di Gregorio A."/>
            <person name="Gelpke M."/>
            <person name="Goodstein D.M."/>
            <person name="Harafuji N."/>
            <person name="Hastings K.E."/>
            <person name="Ho I."/>
            <person name="Hotta K."/>
            <person name="Huang W."/>
            <person name="Kawashima T."/>
            <person name="Lemaire P."/>
            <person name="Martinez D."/>
            <person name="Meinertzhagen I.A."/>
            <person name="Necula S."/>
            <person name="Nonaka M."/>
            <person name="Putnam N."/>
            <person name="Rash S."/>
            <person name="Saiga H."/>
            <person name="Satake M."/>
            <person name="Terry A."/>
            <person name="Yamada L."/>
            <person name="Wang H.G."/>
            <person name="Awazu S."/>
            <person name="Azumi K."/>
            <person name="Boore J."/>
            <person name="Branno M."/>
            <person name="Chin-Bow S."/>
            <person name="DeSantis R."/>
            <person name="Doyle S."/>
            <person name="Francino P."/>
            <person name="Keys D.N."/>
            <person name="Haga S."/>
            <person name="Hayashi H."/>
            <person name="Hino K."/>
            <person name="Imai K.S."/>
            <person name="Inaba K."/>
            <person name="Kano S."/>
            <person name="Kobayashi K."/>
            <person name="Kobayashi M."/>
            <person name="Lee B.I."/>
            <person name="Makabe K.W."/>
            <person name="Manohar C."/>
            <person name="Matassi G."/>
            <person name="Medina M."/>
            <person name="Mochizuki Y."/>
            <person name="Mount S."/>
            <person name="Morishita T."/>
            <person name="Miura S."/>
            <person name="Nakayama A."/>
            <person name="Nishizaka S."/>
            <person name="Nomoto H."/>
            <person name="Ohta F."/>
            <person name="Oishi K."/>
            <person name="Rigoutsos I."/>
            <person name="Sano M."/>
            <person name="Sasaki A."/>
            <person name="Sasakura Y."/>
            <person name="Shoguchi E."/>
            <person name="Shin-i T."/>
            <person name="Spagnuolo A."/>
            <person name="Stainier D."/>
            <person name="Suzuki M.M."/>
            <person name="Tassy O."/>
            <person name="Takatori N."/>
            <person name="Tokuoka M."/>
            <person name="Yagi K."/>
            <person name="Yoshizaki F."/>
            <person name="Wada S."/>
            <person name="Zhang C."/>
            <person name="Hyatt P.D."/>
            <person name="Larimer F."/>
            <person name="Detter C."/>
            <person name="Doggett N."/>
            <person name="Glavina T."/>
            <person name="Hawkins T."/>
            <person name="Richardson P."/>
            <person name="Lucas S."/>
            <person name="Kohara Y."/>
            <person name="Levine M."/>
            <person name="Satoh N."/>
            <person name="Rokhsar D.S."/>
        </authorList>
    </citation>
    <scope>NUCLEOTIDE SEQUENCE [LARGE SCALE GENOMIC DNA]</scope>
</reference>
<reference evidence="2" key="2">
    <citation type="submission" date="2025-08" db="UniProtKB">
        <authorList>
            <consortium name="Ensembl"/>
        </authorList>
    </citation>
    <scope>IDENTIFICATION</scope>
</reference>